<feature type="binding site" evidence="9">
    <location>
        <position position="236"/>
    </location>
    <ligand>
        <name>ATP</name>
        <dbReference type="ChEBI" id="CHEBI:30616"/>
    </ligand>
</feature>
<feature type="region of interest" description="Disordered" evidence="12">
    <location>
        <begin position="46"/>
        <end position="71"/>
    </location>
</feature>
<evidence type="ECO:0000256" key="7">
    <source>
        <dbReference type="ARBA" id="ARBA00023015"/>
    </source>
</evidence>
<dbReference type="GO" id="GO:0005524">
    <property type="term" value="F:ATP binding"/>
    <property type="evidence" value="ECO:0007669"/>
    <property type="project" value="UniProtKB-UniRule"/>
</dbReference>
<dbReference type="HAMAP" id="MF_01884">
    <property type="entry name" value="Rho"/>
    <property type="match status" value="1"/>
</dbReference>
<evidence type="ECO:0000256" key="2">
    <source>
        <dbReference type="ARBA" id="ARBA00022741"/>
    </source>
</evidence>
<comment type="caution">
    <text evidence="9">Lacks conserved residue(s) required for the propagation of feature annotation.</text>
</comment>
<evidence type="ECO:0000313" key="15">
    <source>
        <dbReference type="Proteomes" id="UP000824223"/>
    </source>
</evidence>
<dbReference type="GO" id="GO:0003723">
    <property type="term" value="F:RNA binding"/>
    <property type="evidence" value="ECO:0007669"/>
    <property type="project" value="UniProtKB-UniRule"/>
</dbReference>
<evidence type="ECO:0000256" key="1">
    <source>
        <dbReference type="ARBA" id="ARBA00022472"/>
    </source>
</evidence>
<keyword evidence="2 9" id="KW-0547">Nucleotide-binding</keyword>
<dbReference type="Pfam" id="PF07497">
    <property type="entry name" value="Rho_RNA_bind"/>
    <property type="match status" value="1"/>
</dbReference>
<evidence type="ECO:0000256" key="5">
    <source>
        <dbReference type="ARBA" id="ARBA00022840"/>
    </source>
</evidence>
<gene>
    <name evidence="9 14" type="primary">rho</name>
    <name evidence="14" type="ORF">H9798_03165</name>
</gene>
<evidence type="ECO:0000256" key="11">
    <source>
        <dbReference type="PROSITE-ProRule" id="PRU01203"/>
    </source>
</evidence>
<comment type="caution">
    <text evidence="14">The sequence shown here is derived from an EMBL/GenBank/DDBJ whole genome shotgun (WGS) entry which is preliminary data.</text>
</comment>
<dbReference type="InterPro" id="IPR027417">
    <property type="entry name" value="P-loop_NTPase"/>
</dbReference>
<protein>
    <recommendedName>
        <fullName evidence="9 10">Transcription termination factor Rho</fullName>
        <ecNumber evidence="9 10">3.6.4.-</ecNumber>
    </recommendedName>
    <alternativeName>
        <fullName evidence="9">ATP-dependent helicase Rho</fullName>
    </alternativeName>
</protein>
<evidence type="ECO:0000259" key="13">
    <source>
        <dbReference type="PROSITE" id="PS51856"/>
    </source>
</evidence>
<dbReference type="PROSITE" id="PS51856">
    <property type="entry name" value="RHO_RNA_BD"/>
    <property type="match status" value="1"/>
</dbReference>
<dbReference type="SMART" id="SM00357">
    <property type="entry name" value="CSP"/>
    <property type="match status" value="1"/>
</dbReference>
<dbReference type="GO" id="GO:0006353">
    <property type="term" value="P:DNA-templated transcription termination"/>
    <property type="evidence" value="ECO:0007669"/>
    <property type="project" value="UniProtKB-UniRule"/>
</dbReference>
<dbReference type="PANTHER" id="PTHR46425">
    <property type="entry name" value="TRANSCRIPTION TERMINATION FACTOR RHO"/>
    <property type="match status" value="1"/>
</dbReference>
<keyword evidence="1 9" id="KW-0806">Transcription termination</keyword>
<dbReference type="EMBL" id="DXAK01000012">
    <property type="protein sequence ID" value="HJA06137.1"/>
    <property type="molecule type" value="Genomic_DNA"/>
</dbReference>
<dbReference type="NCBIfam" id="NF006886">
    <property type="entry name" value="PRK09376.1"/>
    <property type="match status" value="1"/>
</dbReference>
<dbReference type="InterPro" id="IPR004665">
    <property type="entry name" value="Term_rho"/>
</dbReference>
<keyword evidence="6 9" id="KW-0694">RNA-binding</keyword>
<keyword evidence="7 9" id="KW-0805">Transcription regulation</keyword>
<evidence type="ECO:0000256" key="12">
    <source>
        <dbReference type="SAM" id="MobiDB-lite"/>
    </source>
</evidence>
<comment type="function">
    <text evidence="9">Facilitates transcription termination by a mechanism that involves Rho binding to the nascent RNA, activation of Rho's RNA-dependent ATPase activity, and release of the mRNA from the DNA template.</text>
</comment>
<keyword evidence="4 9" id="KW-0347">Helicase</keyword>
<dbReference type="Gene3D" id="3.40.50.300">
    <property type="entry name" value="P-loop containing nucleotide triphosphate hydrolases"/>
    <property type="match status" value="1"/>
</dbReference>
<proteinExistence type="inferred from homology"/>
<dbReference type="Pfam" id="PF00006">
    <property type="entry name" value="ATP-synt_ab"/>
    <property type="match status" value="1"/>
</dbReference>
<name>A0A9D2KJV2_9FIRM</name>
<feature type="domain" description="Rho RNA-BD" evidence="13">
    <location>
        <begin position="77"/>
        <end position="150"/>
    </location>
</feature>
<evidence type="ECO:0000256" key="4">
    <source>
        <dbReference type="ARBA" id="ARBA00022806"/>
    </source>
</evidence>
<dbReference type="SUPFAM" id="SSF52540">
    <property type="entry name" value="P-loop containing nucleoside triphosphate hydrolases"/>
    <property type="match status" value="1"/>
</dbReference>
<dbReference type="InterPro" id="IPR011113">
    <property type="entry name" value="Rho_RNA-bd"/>
</dbReference>
<dbReference type="GO" id="GO:0008186">
    <property type="term" value="F:ATP-dependent activity, acting on RNA"/>
    <property type="evidence" value="ECO:0007669"/>
    <property type="project" value="UniProtKB-UniRule"/>
</dbReference>
<dbReference type="InterPro" id="IPR000194">
    <property type="entry name" value="ATPase_F1/V1/A1_a/bsu_nucl-bd"/>
</dbReference>
<evidence type="ECO:0000256" key="6">
    <source>
        <dbReference type="ARBA" id="ARBA00022884"/>
    </source>
</evidence>
<dbReference type="GO" id="GO:0004386">
    <property type="term" value="F:helicase activity"/>
    <property type="evidence" value="ECO:0007669"/>
    <property type="project" value="UniProtKB-UniRule"/>
</dbReference>
<comment type="similarity">
    <text evidence="9 11">Belongs to the Rho family.</text>
</comment>
<dbReference type="CDD" id="cd01128">
    <property type="entry name" value="rho_factor_C"/>
    <property type="match status" value="1"/>
</dbReference>
<evidence type="ECO:0000256" key="3">
    <source>
        <dbReference type="ARBA" id="ARBA00022801"/>
    </source>
</evidence>
<reference evidence="14" key="1">
    <citation type="journal article" date="2021" name="PeerJ">
        <title>Extensive microbial diversity within the chicken gut microbiome revealed by metagenomics and culture.</title>
        <authorList>
            <person name="Gilroy R."/>
            <person name="Ravi A."/>
            <person name="Getino M."/>
            <person name="Pursley I."/>
            <person name="Horton D.L."/>
            <person name="Alikhan N.F."/>
            <person name="Baker D."/>
            <person name="Gharbi K."/>
            <person name="Hall N."/>
            <person name="Watson M."/>
            <person name="Adriaenssens E.M."/>
            <person name="Foster-Nyarko E."/>
            <person name="Jarju S."/>
            <person name="Secka A."/>
            <person name="Antonio M."/>
            <person name="Oren A."/>
            <person name="Chaudhuri R.R."/>
            <person name="La Ragione R."/>
            <person name="Hildebrand F."/>
            <person name="Pallen M.J."/>
        </authorList>
    </citation>
    <scope>NUCLEOTIDE SEQUENCE</scope>
    <source>
        <strain evidence="14">ChiSjej2B20-11307</strain>
    </source>
</reference>
<dbReference type="SUPFAM" id="SSF50249">
    <property type="entry name" value="Nucleic acid-binding proteins"/>
    <property type="match status" value="1"/>
</dbReference>
<keyword evidence="5 9" id="KW-0067">ATP-binding</keyword>
<dbReference type="AlphaFoldDB" id="A0A9D2KJV2"/>
<dbReference type="Proteomes" id="UP000824223">
    <property type="component" value="Unassembled WGS sequence"/>
</dbReference>
<evidence type="ECO:0000313" key="14">
    <source>
        <dbReference type="EMBL" id="HJA06137.1"/>
    </source>
</evidence>
<feature type="binding site" evidence="9">
    <location>
        <begin position="193"/>
        <end position="198"/>
    </location>
    <ligand>
        <name>ATP</name>
        <dbReference type="ChEBI" id="CHEBI:30616"/>
    </ligand>
</feature>
<feature type="binding site" evidence="9">
    <location>
        <begin position="205"/>
        <end position="210"/>
    </location>
    <ligand>
        <name>ATP</name>
        <dbReference type="ChEBI" id="CHEBI:30616"/>
    </ligand>
</feature>
<dbReference type="InterPro" id="IPR041703">
    <property type="entry name" value="Rho_factor_ATP-bd"/>
</dbReference>
<dbReference type="EC" id="3.6.4.-" evidence="9 10"/>
<dbReference type="SMART" id="SM00382">
    <property type="entry name" value="AAA"/>
    <property type="match status" value="1"/>
</dbReference>
<reference evidence="14" key="2">
    <citation type="submission" date="2021-04" db="EMBL/GenBank/DDBJ databases">
        <authorList>
            <person name="Gilroy R."/>
        </authorList>
    </citation>
    <scope>NUCLEOTIDE SEQUENCE</scope>
    <source>
        <strain evidence="14">ChiSjej2B20-11307</strain>
    </source>
</reference>
<evidence type="ECO:0000256" key="8">
    <source>
        <dbReference type="ARBA" id="ARBA00023163"/>
    </source>
</evidence>
<dbReference type="CDD" id="cd04459">
    <property type="entry name" value="Rho_CSD"/>
    <property type="match status" value="1"/>
</dbReference>
<dbReference type="NCBIfam" id="TIGR00767">
    <property type="entry name" value="rho"/>
    <property type="match status" value="1"/>
</dbReference>
<keyword evidence="3 9" id="KW-0378">Hydrolase</keyword>
<dbReference type="Gene3D" id="2.40.50.140">
    <property type="entry name" value="Nucleic acid-binding proteins"/>
    <property type="match status" value="1"/>
</dbReference>
<dbReference type="PANTHER" id="PTHR46425:SF1">
    <property type="entry name" value="TRANSCRIPTION TERMINATION FACTOR RHO"/>
    <property type="match status" value="1"/>
</dbReference>
<comment type="subunit">
    <text evidence="9">Homohexamer. The homohexamer assembles into an open ring structure.</text>
</comment>
<dbReference type="GO" id="GO:0016787">
    <property type="term" value="F:hydrolase activity"/>
    <property type="evidence" value="ECO:0007669"/>
    <property type="project" value="UniProtKB-KW"/>
</dbReference>
<sequence>MTREKYESLPLATLKDLAKARKMKGISALKKSDLIDAMLALDEEEAEREAATEAKEEVKEEMKEKKAETDIEQLDSGCSAHGILEVMQDGFGFIRSDNYLPGENDVYVSPAQIRRFGLKTGDILTGNTRVKTQGEKFSALLYVSTVNGLRPAEAMRRKNFEDLTPIFPNRRIRLETPGSSTAMRIMDLVSPIGKGQRGMIVSPPKAGKTTLLKEVALSVQKTEPNMHLLILLIDERPEEVTDIKEAIEGPNVEVIYSTFDELPEHHKRVSEMVIARAKRLVELGKDVMILLDSITRLSRAYNLIVPPSGRTLSGGLDPAALYSPKRFFGAARNMREGGSLTILATALVDTGSKMDDVVYEEFKGTGNMELMLDRKLQEKRVFPAIDIPKSGTRREDLLLNKEEQEAIYIIRRGMNGMKAEEAVDNLLNMFARTKSNAELVHQVIRQKFI</sequence>
<feature type="compositionally biased region" description="Basic and acidic residues" evidence="12">
    <location>
        <begin position="48"/>
        <end position="69"/>
    </location>
</feature>
<dbReference type="InterPro" id="IPR011129">
    <property type="entry name" value="CSD"/>
</dbReference>
<keyword evidence="8 9" id="KW-0804">Transcription</keyword>
<dbReference type="InterPro" id="IPR003593">
    <property type="entry name" value="AAA+_ATPase"/>
</dbReference>
<evidence type="ECO:0000256" key="10">
    <source>
        <dbReference type="NCBIfam" id="TIGR00767"/>
    </source>
</evidence>
<dbReference type="InterPro" id="IPR012340">
    <property type="entry name" value="NA-bd_OB-fold"/>
</dbReference>
<accession>A0A9D2KJV2</accession>
<organism evidence="14 15">
    <name type="scientific">Candidatus Mediterraneibacter pullicola</name>
    <dbReference type="NCBI Taxonomy" id="2838682"/>
    <lineage>
        <taxon>Bacteria</taxon>
        <taxon>Bacillati</taxon>
        <taxon>Bacillota</taxon>
        <taxon>Clostridia</taxon>
        <taxon>Lachnospirales</taxon>
        <taxon>Lachnospiraceae</taxon>
        <taxon>Mediterraneibacter</taxon>
    </lineage>
</organism>
<evidence type="ECO:0000256" key="9">
    <source>
        <dbReference type="HAMAP-Rule" id="MF_01884"/>
    </source>
</evidence>